<dbReference type="Pfam" id="PF13947">
    <property type="entry name" value="GUB_WAK_bind"/>
    <property type="match status" value="1"/>
</dbReference>
<evidence type="ECO:0000256" key="3">
    <source>
        <dbReference type="SAM" id="SignalP"/>
    </source>
</evidence>
<feature type="domain" description="Wall-associated receptor kinase galacturonan-binding" evidence="4">
    <location>
        <begin position="31"/>
        <end position="88"/>
    </location>
</feature>
<keyword evidence="6" id="KW-1185">Reference proteome</keyword>
<dbReference type="AlphaFoldDB" id="A0AAD8JVY0"/>
<evidence type="ECO:0000313" key="5">
    <source>
        <dbReference type="EMBL" id="KAK1410848.1"/>
    </source>
</evidence>
<evidence type="ECO:0000256" key="2">
    <source>
        <dbReference type="ARBA" id="ARBA00022729"/>
    </source>
</evidence>
<sequence>MKLFLTYMPLLVILILTATSPAIAKYAKKGCDDMCGNVRIPYPFGVGAHCSLNSWYTVDCKFSKPYLSALNQLEVLSIDLNYQIVTVNTTKITNCQKVAWNSYDVLGVDLGESPFLFSKSHNKFVFEGCGIATMMNGGSMVTGCSTSCLNGTFSDINDCDGNNCCRIGIPHYLKSYNINVERKVEDRGCGSAFLVDWTPYEESRFSFRNTSFIPISLLWTLTDSDHVPCCDKQDLKRLKVDMFNSTPMDTRRCQKSTWIDNPYVIDGCREDGM</sequence>
<reference evidence="5" key="1">
    <citation type="journal article" date="2023" name="bioRxiv">
        <title>Improved chromosome-level genome assembly for marigold (Tagetes erecta).</title>
        <authorList>
            <person name="Jiang F."/>
            <person name="Yuan L."/>
            <person name="Wang S."/>
            <person name="Wang H."/>
            <person name="Xu D."/>
            <person name="Wang A."/>
            <person name="Fan W."/>
        </authorList>
    </citation>
    <scope>NUCLEOTIDE SEQUENCE</scope>
    <source>
        <strain evidence="5">WSJ</strain>
        <tissue evidence="5">Leaf</tissue>
    </source>
</reference>
<accession>A0AAD8JVY0</accession>
<dbReference type="PANTHER" id="PTHR33491">
    <property type="entry name" value="OSJNBA0016N04.9 PROTEIN"/>
    <property type="match status" value="1"/>
</dbReference>
<dbReference type="GO" id="GO:0016020">
    <property type="term" value="C:membrane"/>
    <property type="evidence" value="ECO:0007669"/>
    <property type="project" value="UniProtKB-SubCell"/>
</dbReference>
<proteinExistence type="predicted"/>
<protein>
    <recommendedName>
        <fullName evidence="4">Wall-associated receptor kinase galacturonan-binding domain-containing protein</fullName>
    </recommendedName>
</protein>
<evidence type="ECO:0000256" key="1">
    <source>
        <dbReference type="ARBA" id="ARBA00004167"/>
    </source>
</evidence>
<keyword evidence="2 3" id="KW-0732">Signal</keyword>
<feature type="signal peptide" evidence="3">
    <location>
        <begin position="1"/>
        <end position="24"/>
    </location>
</feature>
<gene>
    <name evidence="5" type="ORF">QVD17_37389</name>
</gene>
<dbReference type="GO" id="GO:0030247">
    <property type="term" value="F:polysaccharide binding"/>
    <property type="evidence" value="ECO:0007669"/>
    <property type="project" value="InterPro"/>
</dbReference>
<dbReference type="Proteomes" id="UP001229421">
    <property type="component" value="Unassembled WGS sequence"/>
</dbReference>
<evidence type="ECO:0000259" key="4">
    <source>
        <dbReference type="Pfam" id="PF13947"/>
    </source>
</evidence>
<comment type="caution">
    <text evidence="5">The sequence shown here is derived from an EMBL/GenBank/DDBJ whole genome shotgun (WGS) entry which is preliminary data.</text>
</comment>
<dbReference type="EMBL" id="JAUHHV010000010">
    <property type="protein sequence ID" value="KAK1410848.1"/>
    <property type="molecule type" value="Genomic_DNA"/>
</dbReference>
<feature type="chain" id="PRO_5042065425" description="Wall-associated receptor kinase galacturonan-binding domain-containing protein" evidence="3">
    <location>
        <begin position="25"/>
        <end position="273"/>
    </location>
</feature>
<evidence type="ECO:0000313" key="6">
    <source>
        <dbReference type="Proteomes" id="UP001229421"/>
    </source>
</evidence>
<name>A0AAD8JVY0_TARER</name>
<comment type="subcellular location">
    <subcellularLocation>
        <location evidence="1">Membrane</location>
        <topology evidence="1">Single-pass membrane protein</topology>
    </subcellularLocation>
</comment>
<dbReference type="InterPro" id="IPR025287">
    <property type="entry name" value="WAK_GUB"/>
</dbReference>
<organism evidence="5 6">
    <name type="scientific">Tagetes erecta</name>
    <name type="common">African marigold</name>
    <dbReference type="NCBI Taxonomy" id="13708"/>
    <lineage>
        <taxon>Eukaryota</taxon>
        <taxon>Viridiplantae</taxon>
        <taxon>Streptophyta</taxon>
        <taxon>Embryophyta</taxon>
        <taxon>Tracheophyta</taxon>
        <taxon>Spermatophyta</taxon>
        <taxon>Magnoliopsida</taxon>
        <taxon>eudicotyledons</taxon>
        <taxon>Gunneridae</taxon>
        <taxon>Pentapetalae</taxon>
        <taxon>asterids</taxon>
        <taxon>campanulids</taxon>
        <taxon>Asterales</taxon>
        <taxon>Asteraceae</taxon>
        <taxon>Asteroideae</taxon>
        <taxon>Heliantheae alliance</taxon>
        <taxon>Tageteae</taxon>
        <taxon>Tagetes</taxon>
    </lineage>
</organism>